<dbReference type="EMBL" id="PJMY01000003">
    <property type="protein sequence ID" value="PKV91568.1"/>
    <property type="molecule type" value="Genomic_DNA"/>
</dbReference>
<dbReference type="Gene3D" id="3.40.50.11710">
    <property type="entry name" value="Cyclodipeptide synthase"/>
    <property type="match status" value="1"/>
</dbReference>
<name>A0A2N3WCG8_9PSEU</name>
<dbReference type="RefSeq" id="WP_101435608.1">
    <property type="nucleotide sequence ID" value="NZ_PJMY01000003.1"/>
</dbReference>
<gene>
    <name evidence="4" type="ORF">ATK30_2346</name>
</gene>
<dbReference type="Pfam" id="PF16715">
    <property type="entry name" value="CDPS"/>
    <property type="match status" value="1"/>
</dbReference>
<evidence type="ECO:0000256" key="2">
    <source>
        <dbReference type="ARBA" id="ARBA00022679"/>
    </source>
</evidence>
<protein>
    <recommendedName>
        <fullName evidence="3">Cyclodipeptide synthase</fullName>
    </recommendedName>
</protein>
<dbReference type="OrthoDB" id="2895472at2"/>
<dbReference type="NCBIfam" id="TIGR04539">
    <property type="entry name" value="tRNA_cyclodipep"/>
    <property type="match status" value="1"/>
</dbReference>
<keyword evidence="2" id="KW-0808">Transferase</keyword>
<evidence type="ECO:0000313" key="4">
    <source>
        <dbReference type="EMBL" id="PKV91568.1"/>
    </source>
</evidence>
<dbReference type="AlphaFoldDB" id="A0A2N3WCG8"/>
<dbReference type="InterPro" id="IPR038622">
    <property type="entry name" value="CDPS_sf"/>
</dbReference>
<reference evidence="4 5" key="1">
    <citation type="submission" date="2017-12" db="EMBL/GenBank/DDBJ databases">
        <title>Sequencing the genomes of 1000 Actinobacteria strains.</title>
        <authorList>
            <person name="Klenk H.-P."/>
        </authorList>
    </citation>
    <scope>NUCLEOTIDE SEQUENCE [LARGE SCALE GENOMIC DNA]</scope>
    <source>
        <strain evidence="4 5">DSM 45165</strain>
    </source>
</reference>
<dbReference type="InterPro" id="IPR030903">
    <property type="entry name" value="CDPS"/>
</dbReference>
<sequence>MISNGFSVEPLTTSCREVWESRRHAVFGVSPGNSYFNVDRLRATLDWLQTEFKQIDVIIPDSALKHTFIALGYDEGKAAKKARSETNVLRNRVLRAWTDLDGPRPTDGLHRMSELSANPTYTEVLAHCAHLTAADPVLADASTEMTKEVLAAKGLVGDATPAQITEAKNYLIAELPFFVSSCRIFDVDASLNFYHQPLPLANVIFSDTSALKPDPGQGYATIRPPEHGDTR</sequence>
<comment type="similarity">
    <text evidence="1">Belongs to the CDPS family.</text>
</comment>
<accession>A0A2N3WCG8</accession>
<comment type="caution">
    <text evidence="4">The sequence shown here is derived from an EMBL/GenBank/DDBJ whole genome shotgun (WGS) entry which is preliminary data.</text>
</comment>
<keyword evidence="5" id="KW-1185">Reference proteome</keyword>
<evidence type="ECO:0000256" key="1">
    <source>
        <dbReference type="ARBA" id="ARBA00006034"/>
    </source>
</evidence>
<dbReference type="Proteomes" id="UP000233750">
    <property type="component" value="Unassembled WGS sequence"/>
</dbReference>
<organism evidence="4 5">
    <name type="scientific">Amycolatopsis echigonensis</name>
    <dbReference type="NCBI Taxonomy" id="2576905"/>
    <lineage>
        <taxon>Bacteria</taxon>
        <taxon>Bacillati</taxon>
        <taxon>Actinomycetota</taxon>
        <taxon>Actinomycetes</taxon>
        <taxon>Pseudonocardiales</taxon>
        <taxon>Pseudonocardiaceae</taxon>
        <taxon>Amycolatopsis</taxon>
    </lineage>
</organism>
<proteinExistence type="inferred from homology"/>
<evidence type="ECO:0000256" key="3">
    <source>
        <dbReference type="ARBA" id="ARBA00030771"/>
    </source>
</evidence>
<dbReference type="GO" id="GO:0016755">
    <property type="term" value="F:aminoacyltransferase activity"/>
    <property type="evidence" value="ECO:0007669"/>
    <property type="project" value="InterPro"/>
</dbReference>
<evidence type="ECO:0000313" key="5">
    <source>
        <dbReference type="Proteomes" id="UP000233750"/>
    </source>
</evidence>